<evidence type="ECO:0000256" key="4">
    <source>
        <dbReference type="PROSITE-ProRule" id="PRU00561"/>
    </source>
</evidence>
<dbReference type="SUPFAM" id="SSF48371">
    <property type="entry name" value="ARM repeat"/>
    <property type="match status" value="1"/>
</dbReference>
<comment type="caution">
    <text evidence="7">The sequence shown here is derived from an EMBL/GenBank/DDBJ whole genome shotgun (WGS) entry which is preliminary data.</text>
</comment>
<feature type="compositionally biased region" description="Polar residues" evidence="5">
    <location>
        <begin position="44"/>
        <end position="69"/>
    </location>
</feature>
<dbReference type="Gene3D" id="1.20.5.690">
    <property type="entry name" value="Importin-alpha, importin-beta-binding domain"/>
    <property type="match status" value="1"/>
</dbReference>
<dbReference type="FunFam" id="1.20.5.690:FF:000001">
    <property type="entry name" value="Importin subunit alpha"/>
    <property type="match status" value="1"/>
</dbReference>
<feature type="region of interest" description="Disordered" evidence="5">
    <location>
        <begin position="22"/>
        <end position="69"/>
    </location>
</feature>
<evidence type="ECO:0000313" key="7">
    <source>
        <dbReference type="EMBL" id="GBN12046.1"/>
    </source>
</evidence>
<protein>
    <submittedName>
        <fullName evidence="7">Importin subunit alpha-6</fullName>
    </submittedName>
</protein>
<evidence type="ECO:0000256" key="1">
    <source>
        <dbReference type="ARBA" id="ARBA00010394"/>
    </source>
</evidence>
<comment type="similarity">
    <text evidence="1">Belongs to the importin alpha family.</text>
</comment>
<evidence type="ECO:0000256" key="3">
    <source>
        <dbReference type="ARBA" id="ARBA00022927"/>
    </source>
</evidence>
<dbReference type="PROSITE" id="PS51214">
    <property type="entry name" value="IBB"/>
    <property type="match status" value="1"/>
</dbReference>
<feature type="compositionally biased region" description="Basic and acidic residues" evidence="5">
    <location>
        <begin position="22"/>
        <end position="40"/>
    </location>
</feature>
<dbReference type="OrthoDB" id="29145at2759"/>
<evidence type="ECO:0000259" key="6">
    <source>
        <dbReference type="PROSITE" id="PS51214"/>
    </source>
</evidence>
<evidence type="ECO:0000313" key="8">
    <source>
        <dbReference type="Proteomes" id="UP000499080"/>
    </source>
</evidence>
<feature type="domain" description="IBB" evidence="6">
    <location>
        <begin position="1"/>
        <end position="51"/>
    </location>
</feature>
<keyword evidence="2 4" id="KW-0813">Transport</keyword>
<keyword evidence="3" id="KW-0653">Protein transport</keyword>
<dbReference type="GO" id="GO:0061608">
    <property type="term" value="F:nuclear import signal receptor activity"/>
    <property type="evidence" value="ECO:0007669"/>
    <property type="project" value="InterPro"/>
</dbReference>
<evidence type="ECO:0000256" key="2">
    <source>
        <dbReference type="ARBA" id="ARBA00022448"/>
    </source>
</evidence>
<dbReference type="InterPro" id="IPR016024">
    <property type="entry name" value="ARM-type_fold"/>
</dbReference>
<keyword evidence="8" id="KW-1185">Reference proteome</keyword>
<dbReference type="InterPro" id="IPR011989">
    <property type="entry name" value="ARM-like"/>
</dbReference>
<dbReference type="GO" id="GO:0006606">
    <property type="term" value="P:protein import into nucleus"/>
    <property type="evidence" value="ECO:0007669"/>
    <property type="project" value="InterPro"/>
</dbReference>
<dbReference type="Proteomes" id="UP000499080">
    <property type="component" value="Unassembled WGS sequence"/>
</dbReference>
<dbReference type="AlphaFoldDB" id="A0A4Y2LEL5"/>
<reference evidence="7 8" key="1">
    <citation type="journal article" date="2019" name="Sci. Rep.">
        <title>Orb-weaving spider Araneus ventricosus genome elucidates the spidroin gene catalogue.</title>
        <authorList>
            <person name="Kono N."/>
            <person name="Nakamura H."/>
            <person name="Ohtoshi R."/>
            <person name="Moran D.A.P."/>
            <person name="Shinohara A."/>
            <person name="Yoshida Y."/>
            <person name="Fujiwara M."/>
            <person name="Mori M."/>
            <person name="Tomita M."/>
            <person name="Arakawa K."/>
        </authorList>
    </citation>
    <scope>NUCLEOTIDE SEQUENCE [LARGE SCALE GENOMIC DNA]</scope>
</reference>
<dbReference type="PANTHER" id="PTHR23316">
    <property type="entry name" value="IMPORTIN ALPHA"/>
    <property type="match status" value="1"/>
</dbReference>
<dbReference type="EMBL" id="BGPR01005641">
    <property type="protein sequence ID" value="GBN12046.1"/>
    <property type="molecule type" value="Genomic_DNA"/>
</dbReference>
<name>A0A4Y2LEL5_ARAVE</name>
<proteinExistence type="inferred from homology"/>
<evidence type="ECO:0000256" key="5">
    <source>
        <dbReference type="SAM" id="MobiDB-lite"/>
    </source>
</evidence>
<dbReference type="InterPro" id="IPR036975">
    <property type="entry name" value="Importin-a_IBB_sf"/>
</dbReference>
<organism evidence="7 8">
    <name type="scientific">Araneus ventricosus</name>
    <name type="common">Orbweaver spider</name>
    <name type="synonym">Epeira ventricosa</name>
    <dbReference type="NCBI Taxonomy" id="182803"/>
    <lineage>
        <taxon>Eukaryota</taxon>
        <taxon>Metazoa</taxon>
        <taxon>Ecdysozoa</taxon>
        <taxon>Arthropoda</taxon>
        <taxon>Chelicerata</taxon>
        <taxon>Arachnida</taxon>
        <taxon>Araneae</taxon>
        <taxon>Araneomorphae</taxon>
        <taxon>Entelegynae</taxon>
        <taxon>Araneoidea</taxon>
        <taxon>Araneidae</taxon>
        <taxon>Araneus</taxon>
    </lineage>
</organism>
<accession>A0A4Y2LEL5</accession>
<gene>
    <name evidence="7" type="primary">kpna5</name>
    <name evidence="7" type="ORF">AVEN_149950_1</name>
</gene>
<sequence>MSAHRFRYKNIGLDAQELRRRREEEGVQLRKQKRESELYKRRNLSSPNENGQDGEVSSSMIQDDCPTSTTQVGITPEIVAALYTDDVQQQLYATQTFRRLLSQEPNPPIDDVIQTGIVPKFVEFLQRDDNSTLQVLSFYKLSTNLLLLSCIQFIINV</sequence>
<dbReference type="InterPro" id="IPR002652">
    <property type="entry name" value="Importin-a_IBB"/>
</dbReference>
<dbReference type="Pfam" id="PF01749">
    <property type="entry name" value="IBB"/>
    <property type="match status" value="1"/>
</dbReference>
<dbReference type="Gene3D" id="1.25.10.10">
    <property type="entry name" value="Leucine-rich Repeat Variant"/>
    <property type="match status" value="1"/>
</dbReference>